<dbReference type="InterPro" id="IPR001680">
    <property type="entry name" value="WD40_rpt"/>
</dbReference>
<accession>A0A9W8Z1A4</accession>
<feature type="repeat" description="WD" evidence="4">
    <location>
        <begin position="185"/>
        <end position="226"/>
    </location>
</feature>
<keyword evidence="6" id="KW-1185">Reference proteome</keyword>
<dbReference type="Gene3D" id="2.130.10.10">
    <property type="entry name" value="YVTN repeat-like/Quinoprotein amine dehydrogenase"/>
    <property type="match status" value="2"/>
</dbReference>
<dbReference type="InterPro" id="IPR015943">
    <property type="entry name" value="WD40/YVTN_repeat-like_dom_sf"/>
</dbReference>
<dbReference type="FunFam" id="2.130.10.10:FF:000102">
    <property type="entry name" value="Actin-interacting protein 1"/>
    <property type="match status" value="1"/>
</dbReference>
<comment type="similarity">
    <text evidence="3">Belongs to the WD repeat AIP1 family.</text>
</comment>
<protein>
    <submittedName>
        <fullName evidence="5">WD40 repeat-like protein</fullName>
    </submittedName>
</protein>
<evidence type="ECO:0000256" key="3">
    <source>
        <dbReference type="ARBA" id="ARBA00038366"/>
    </source>
</evidence>
<sequence>MSITIDKILAAAPITIRGQPTQLSVDAKGERIAYASGKSIFLRSIDAPENSKQYTGHTTPTTVARFAPSGFYVASGDAAGTVRVWDAVEAVNTKGEYHIISGRINDIAWDGDSQRIIAVGDGRERFGACITADSGNSVGEVSGHSKVVNSVSLRQQRPLRAATVSDDGSMCFLHGAPFKFAGKANDLHKGFVYGTAFSPDGAVLVTVGADRRIQLYDGKTGEATKSIGEGVHTGSIFAVSWAKDSKRIVTSSADQTVRIWDIESVENTHTWKLGQEGVVNVGDQQVGVVWARDNLIISLSLDGDLHYLEEGSAAPSKVVQGHNKSITAIGVGSDGTGKDVWTGSFDGRVCHWNTEKGVGTVVDGQTHTNQVTQFAAISGQTHSVGWDDTLRTVDEDAKTFAGASASLSAQPKGLGASEGRLVVATASGVAVYSKDQQLLGELSTSYTPTALAAAGTTVAVGDGNDVHIYALAADHTLSETTVLQKSSAAISALAFSRDGAHLAAGNSQGKIFAFKSADWSLATDRWSAHTARVMSLAWNDAGTHAASGALDTHVYIWSLAKPASRVKALNAHKDGVNGVAWVEASNKIASTGGDAALKIWNVAGLQ</sequence>
<dbReference type="OrthoDB" id="2306at2759"/>
<organism evidence="5 6">
    <name type="scientific">Gnomoniopsis smithogilvyi</name>
    <dbReference type="NCBI Taxonomy" id="1191159"/>
    <lineage>
        <taxon>Eukaryota</taxon>
        <taxon>Fungi</taxon>
        <taxon>Dikarya</taxon>
        <taxon>Ascomycota</taxon>
        <taxon>Pezizomycotina</taxon>
        <taxon>Sordariomycetes</taxon>
        <taxon>Sordariomycetidae</taxon>
        <taxon>Diaporthales</taxon>
        <taxon>Gnomoniaceae</taxon>
        <taxon>Gnomoniopsis</taxon>
    </lineage>
</organism>
<evidence type="ECO:0000313" key="6">
    <source>
        <dbReference type="Proteomes" id="UP001140453"/>
    </source>
</evidence>
<feature type="repeat" description="WD" evidence="4">
    <location>
        <begin position="229"/>
        <end position="270"/>
    </location>
</feature>
<dbReference type="SMART" id="SM00320">
    <property type="entry name" value="WD40"/>
    <property type="match status" value="8"/>
</dbReference>
<dbReference type="PROSITE" id="PS50294">
    <property type="entry name" value="WD_REPEATS_REGION"/>
    <property type="match status" value="4"/>
</dbReference>
<keyword evidence="2" id="KW-0677">Repeat</keyword>
<evidence type="ECO:0000256" key="4">
    <source>
        <dbReference type="PROSITE-ProRule" id="PRU00221"/>
    </source>
</evidence>
<dbReference type="Proteomes" id="UP001140453">
    <property type="component" value="Unassembled WGS sequence"/>
</dbReference>
<evidence type="ECO:0000256" key="2">
    <source>
        <dbReference type="ARBA" id="ARBA00022737"/>
    </source>
</evidence>
<dbReference type="FunFam" id="2.130.10.10:FF:000167">
    <property type="entry name" value="Actin-interacting protein 1"/>
    <property type="match status" value="1"/>
</dbReference>
<proteinExistence type="inferred from homology"/>
<feature type="repeat" description="WD" evidence="4">
    <location>
        <begin position="569"/>
        <end position="606"/>
    </location>
</feature>
<dbReference type="InterPro" id="IPR036322">
    <property type="entry name" value="WD40_repeat_dom_sf"/>
</dbReference>
<dbReference type="PRINTS" id="PR00320">
    <property type="entry name" value="GPROTEINBRPT"/>
</dbReference>
<name>A0A9W8Z1A4_9PEZI</name>
<gene>
    <name evidence="5" type="primary">AIP1</name>
    <name evidence="5" type="ORF">N0V93_000278</name>
</gene>
<dbReference type="GO" id="GO:0030042">
    <property type="term" value="P:actin filament depolymerization"/>
    <property type="evidence" value="ECO:0007669"/>
    <property type="project" value="TreeGrafter"/>
</dbReference>
<feature type="repeat" description="WD" evidence="4">
    <location>
        <begin position="54"/>
        <end position="86"/>
    </location>
</feature>
<dbReference type="GO" id="GO:0030864">
    <property type="term" value="C:cortical actin cytoskeleton"/>
    <property type="evidence" value="ECO:0007669"/>
    <property type="project" value="TreeGrafter"/>
</dbReference>
<dbReference type="EMBL" id="JAPEVB010000001">
    <property type="protein sequence ID" value="KAJ4396061.1"/>
    <property type="molecule type" value="Genomic_DNA"/>
</dbReference>
<dbReference type="Pfam" id="PF00400">
    <property type="entry name" value="WD40"/>
    <property type="match status" value="5"/>
</dbReference>
<evidence type="ECO:0000256" key="1">
    <source>
        <dbReference type="ARBA" id="ARBA00022574"/>
    </source>
</evidence>
<dbReference type="PROSITE" id="PS00678">
    <property type="entry name" value="WD_REPEATS_1"/>
    <property type="match status" value="2"/>
</dbReference>
<evidence type="ECO:0000313" key="5">
    <source>
        <dbReference type="EMBL" id="KAJ4396061.1"/>
    </source>
</evidence>
<dbReference type="PROSITE" id="PS50082">
    <property type="entry name" value="WD_REPEATS_2"/>
    <property type="match status" value="5"/>
</dbReference>
<dbReference type="AlphaFoldDB" id="A0A9W8Z1A4"/>
<dbReference type="SUPFAM" id="SSF50978">
    <property type="entry name" value="WD40 repeat-like"/>
    <property type="match status" value="2"/>
</dbReference>
<dbReference type="PANTHER" id="PTHR19856">
    <property type="entry name" value="WD-REPEATCONTAINING PROTEIN WDR1"/>
    <property type="match status" value="1"/>
</dbReference>
<feature type="repeat" description="WD" evidence="4">
    <location>
        <begin position="526"/>
        <end position="559"/>
    </location>
</feature>
<comment type="caution">
    <text evidence="5">The sequence shown here is derived from an EMBL/GenBank/DDBJ whole genome shotgun (WGS) entry which is preliminary data.</text>
</comment>
<keyword evidence="1 4" id="KW-0853">WD repeat</keyword>
<dbReference type="GO" id="GO:0051015">
    <property type="term" value="F:actin filament binding"/>
    <property type="evidence" value="ECO:0007669"/>
    <property type="project" value="TreeGrafter"/>
</dbReference>
<dbReference type="InterPro" id="IPR019775">
    <property type="entry name" value="WD40_repeat_CS"/>
</dbReference>
<reference evidence="5" key="1">
    <citation type="submission" date="2022-10" db="EMBL/GenBank/DDBJ databases">
        <title>Tapping the CABI collections for fungal endophytes: first genome assemblies for Collariella, Neodidymelliopsis, Ascochyta clinopodiicola, Didymella pomorum, Didymosphaeria variabile, Neocosmospora piperis and Neocucurbitaria cava.</title>
        <authorList>
            <person name="Hill R."/>
        </authorList>
    </citation>
    <scope>NUCLEOTIDE SEQUENCE</scope>
    <source>
        <strain evidence="5">IMI 355082</strain>
    </source>
</reference>
<dbReference type="InterPro" id="IPR020472">
    <property type="entry name" value="WD40_PAC1"/>
</dbReference>
<dbReference type="PANTHER" id="PTHR19856:SF0">
    <property type="entry name" value="WD REPEAT-CONTAINING PROTEIN 1"/>
    <property type="match status" value="1"/>
</dbReference>